<evidence type="ECO:0000313" key="4">
    <source>
        <dbReference type="EMBL" id="QCN87455.1"/>
    </source>
</evidence>
<dbReference type="Proteomes" id="UP000271291">
    <property type="component" value="Chromosome"/>
</dbReference>
<evidence type="ECO:0000313" key="3">
    <source>
        <dbReference type="EMBL" id="AZS85697.1"/>
    </source>
</evidence>
<proteinExistence type="predicted"/>
<evidence type="ECO:0000313" key="6">
    <source>
        <dbReference type="Proteomes" id="UP000501753"/>
    </source>
</evidence>
<feature type="transmembrane region" description="Helical" evidence="2">
    <location>
        <begin position="48"/>
        <end position="69"/>
    </location>
</feature>
<dbReference type="Proteomes" id="UP000501753">
    <property type="component" value="Chromosome"/>
</dbReference>
<organism evidence="3 5">
    <name type="scientific">Streptomyces griseoviridis</name>
    <dbReference type="NCBI Taxonomy" id="45398"/>
    <lineage>
        <taxon>Bacteria</taxon>
        <taxon>Bacillati</taxon>
        <taxon>Actinomycetota</taxon>
        <taxon>Actinomycetes</taxon>
        <taxon>Kitasatosporales</taxon>
        <taxon>Streptomycetaceae</taxon>
        <taxon>Streptomyces</taxon>
    </lineage>
</organism>
<keyword evidence="2" id="KW-0472">Membrane</keyword>
<sequence length="100" mass="11043">MAPMSDHLTPLRAVRQLRRVRAFYAVGIAVWAASTAWSAWQAPGSRQMWVSALLLVVFTGLLLTAALWTRSLERARPAKPTHHAAPRPRGARPGAVLRTH</sequence>
<feature type="compositionally biased region" description="Basic residues" evidence="1">
    <location>
        <begin position="77"/>
        <end position="90"/>
    </location>
</feature>
<evidence type="ECO:0000313" key="5">
    <source>
        <dbReference type="Proteomes" id="UP000271291"/>
    </source>
</evidence>
<keyword evidence="2" id="KW-1133">Transmembrane helix</keyword>
<keyword evidence="6" id="KW-1185">Reference proteome</keyword>
<evidence type="ECO:0000256" key="2">
    <source>
        <dbReference type="SAM" id="Phobius"/>
    </source>
</evidence>
<name>A0A3Q9KNW2_STRGD</name>
<gene>
    <name evidence="4" type="ORF">DDJ31_22935</name>
    <name evidence="3" type="ORF">ELQ87_16350</name>
</gene>
<dbReference type="EMBL" id="CP029078">
    <property type="protein sequence ID" value="QCN87455.1"/>
    <property type="molecule type" value="Genomic_DNA"/>
</dbReference>
<feature type="transmembrane region" description="Helical" evidence="2">
    <location>
        <begin position="21"/>
        <end position="42"/>
    </location>
</feature>
<feature type="compositionally biased region" description="Low complexity" evidence="1">
    <location>
        <begin position="91"/>
        <end position="100"/>
    </location>
</feature>
<protein>
    <submittedName>
        <fullName evidence="3">Uncharacterized protein</fullName>
    </submittedName>
</protein>
<dbReference type="KEGG" id="sgd:ELQ87_16350"/>
<reference evidence="4 6" key="1">
    <citation type="submission" date="2018-04" db="EMBL/GenBank/DDBJ databases">
        <title>Complete genome sequences of Streptomyces griseoviridis K61 and characterization of antagonistic properties of biological control agents.</title>
        <authorList>
            <person name="Mariita R.M."/>
            <person name="Sello J.K."/>
        </authorList>
    </citation>
    <scope>NUCLEOTIDE SEQUENCE [LARGE SCALE GENOMIC DNA]</scope>
    <source>
        <strain evidence="4 6">K61</strain>
    </source>
</reference>
<dbReference type="RefSeq" id="WP_127178542.1">
    <property type="nucleotide sequence ID" value="NZ_CP029078.1"/>
</dbReference>
<evidence type="ECO:0000256" key="1">
    <source>
        <dbReference type="SAM" id="MobiDB-lite"/>
    </source>
</evidence>
<keyword evidence="2" id="KW-0812">Transmembrane</keyword>
<dbReference type="EMBL" id="CP034687">
    <property type="protein sequence ID" value="AZS85697.1"/>
    <property type="molecule type" value="Genomic_DNA"/>
</dbReference>
<feature type="region of interest" description="Disordered" evidence="1">
    <location>
        <begin position="75"/>
        <end position="100"/>
    </location>
</feature>
<reference evidence="3 5" key="2">
    <citation type="submission" date="2018-12" db="EMBL/GenBank/DDBJ databases">
        <title>Streptomyces griseoviridis F1-27 complete genome.</title>
        <authorList>
            <person name="Mariita R.M."/>
            <person name="Sello J.K."/>
        </authorList>
    </citation>
    <scope>NUCLEOTIDE SEQUENCE [LARGE SCALE GENOMIC DNA]</scope>
    <source>
        <strain evidence="3 5">F1-27</strain>
    </source>
</reference>
<dbReference type="AlphaFoldDB" id="A0A3Q9KNW2"/>
<accession>A0A3Q9KNW2</accession>